<feature type="non-terminal residue" evidence="1">
    <location>
        <position position="1"/>
    </location>
</feature>
<proteinExistence type="predicted"/>
<evidence type="ECO:0000313" key="1">
    <source>
        <dbReference type="EMBL" id="TDF73233.1"/>
    </source>
</evidence>
<name>A0AC61QJE7_9BACT</name>
<evidence type="ECO:0000313" key="2">
    <source>
        <dbReference type="Proteomes" id="UP000294588"/>
    </source>
</evidence>
<sequence>ASEDTVTEHRINDVITLQTEDNLLSAEEAIQTSNNTNNIKGTNIMTKSITNSKESINYTGVKMKQSFQSIVPEIQGSQCYTASEDTVTEHRINDVATLQTEDNLLSTEEAIQTSNNTNNIKGNNIMTNTTNKSLPVNQEPQLSLSDESIANTQDNNYPEISLNPLFAEDTMMSLEKAVELNNNIMELKMTKLKDHVRNSSVSHRKNITQVTMGKDVKNPELLEYRTLDEIINVIKSDQYKAKIETIRNTANVEERKALKTKLPYFIYGIIQDRRSDGNVRQMNGLIIDIDDVADIEEGKKELEALPCARYIFRSPYNGIKVIIPFNRPVTDKDTYMTLWKYCALNIRDLIGTEPDDPSGWSQACFISYDPDIGDLGEEHFLNVEDTILIMLQTEEKSESSHEQKCNQYSQEETINNSISAVEHLSQRKIKYRDWLRCGIAIYNYYKDIGKLDEGKTLWLSFADNPNYQDTDRELEKIWEKIAKNTYSQIHIGTLFYIAQEYGWKVPKSQQNNIVLMVPLDKSKLPPMFQEYIETVNKITNAPDGVILTAMLPYLAVSIGNHMYIKAFGIKHYCNIYAILIGPSSRTHKSTCMNLARYILKEENYDLIRNKLPIQLC</sequence>
<accession>A0AC61QJE7</accession>
<keyword evidence="2" id="KW-1185">Reference proteome</keyword>
<protein>
    <submittedName>
        <fullName evidence="1">Uncharacterized protein</fullName>
    </submittedName>
</protein>
<comment type="caution">
    <text evidence="1">The sequence shown here is derived from an EMBL/GenBank/DDBJ whole genome shotgun (WGS) entry which is preliminary data.</text>
</comment>
<reference evidence="1" key="1">
    <citation type="submission" date="2019-03" db="EMBL/GenBank/DDBJ databases">
        <title>Candidatus Syntrophosphaera thermopropionivorans: a novel player in syntrophic propionate oxidation during anaerobic digestion.</title>
        <authorList>
            <person name="Dyksma S."/>
        </authorList>
    </citation>
    <scope>NUCLEOTIDE SEQUENCE</scope>
    <source>
        <strain evidence="1">W5</strain>
    </source>
</reference>
<gene>
    <name evidence="1" type="ORF">E0946_03400</name>
</gene>
<organism evidence="1 2">
    <name type="scientific">Candidatus Syntrophosphaera thermopropionivorans</name>
    <dbReference type="NCBI Taxonomy" id="2593015"/>
    <lineage>
        <taxon>Bacteria</taxon>
        <taxon>Pseudomonadati</taxon>
        <taxon>Candidatus Cloacimonadota</taxon>
        <taxon>Candidatus Cloacimonadia</taxon>
        <taxon>Candidatus Cloacimonadales</taxon>
        <taxon>Candidatus Cloacimonadaceae</taxon>
        <taxon>Candidatus Syntrophosphaera</taxon>
    </lineage>
</organism>
<dbReference type="Proteomes" id="UP000294588">
    <property type="component" value="Unassembled WGS sequence"/>
</dbReference>
<dbReference type="EMBL" id="SMOG01000007">
    <property type="protein sequence ID" value="TDF73233.1"/>
    <property type="molecule type" value="Genomic_DNA"/>
</dbReference>